<feature type="region of interest" description="Disordered" evidence="2">
    <location>
        <begin position="370"/>
        <end position="420"/>
    </location>
</feature>
<feature type="region of interest" description="Disordered" evidence="2">
    <location>
        <begin position="207"/>
        <end position="232"/>
    </location>
</feature>
<proteinExistence type="predicted"/>
<keyword evidence="5" id="KW-1185">Reference proteome</keyword>
<dbReference type="SMART" id="SM00355">
    <property type="entry name" value="ZnF_C2H2"/>
    <property type="match status" value="3"/>
</dbReference>
<feature type="compositionally biased region" description="Low complexity" evidence="2">
    <location>
        <begin position="383"/>
        <end position="420"/>
    </location>
</feature>
<organism evidence="4">
    <name type="scientific">Musca domestica</name>
    <name type="common">House fly</name>
    <dbReference type="NCBI Taxonomy" id="7370"/>
    <lineage>
        <taxon>Eukaryota</taxon>
        <taxon>Metazoa</taxon>
        <taxon>Ecdysozoa</taxon>
        <taxon>Arthropoda</taxon>
        <taxon>Hexapoda</taxon>
        <taxon>Insecta</taxon>
        <taxon>Pterygota</taxon>
        <taxon>Neoptera</taxon>
        <taxon>Endopterygota</taxon>
        <taxon>Diptera</taxon>
        <taxon>Brachycera</taxon>
        <taxon>Muscomorpha</taxon>
        <taxon>Muscoidea</taxon>
        <taxon>Muscidae</taxon>
        <taxon>Musca</taxon>
    </lineage>
</organism>
<dbReference type="PROSITE" id="PS50157">
    <property type="entry name" value="ZINC_FINGER_C2H2_2"/>
    <property type="match status" value="1"/>
</dbReference>
<dbReference type="eggNOG" id="KOG4377">
    <property type="taxonomic scope" value="Eukaryota"/>
</dbReference>
<feature type="compositionally biased region" description="Low complexity" evidence="2">
    <location>
        <begin position="222"/>
        <end position="232"/>
    </location>
</feature>
<reference evidence="6" key="2">
    <citation type="submission" date="2025-04" db="UniProtKB">
        <authorList>
            <consortium name="RefSeq"/>
        </authorList>
    </citation>
    <scope>IDENTIFICATION</scope>
    <source>
        <strain evidence="6">Aabys</strain>
    </source>
</reference>
<feature type="region of interest" description="Disordered" evidence="2">
    <location>
        <begin position="61"/>
        <end position="102"/>
    </location>
</feature>
<dbReference type="GO" id="GO:0000981">
    <property type="term" value="F:DNA-binding transcription factor activity, RNA polymerase II-specific"/>
    <property type="evidence" value="ECO:0007669"/>
    <property type="project" value="TreeGrafter"/>
</dbReference>
<feature type="compositionally biased region" description="Low complexity" evidence="2">
    <location>
        <begin position="756"/>
        <end position="766"/>
    </location>
</feature>
<evidence type="ECO:0000256" key="1">
    <source>
        <dbReference type="PROSITE-ProRule" id="PRU00042"/>
    </source>
</evidence>
<dbReference type="STRING" id="7370.A0A1I8M9A4"/>
<name>A0A1I8M9A4_MUSDO</name>
<dbReference type="Proteomes" id="UP001652621">
    <property type="component" value="Unplaced"/>
</dbReference>
<feature type="compositionally biased region" description="Low complexity" evidence="2">
    <location>
        <begin position="705"/>
        <end position="720"/>
    </location>
</feature>
<feature type="compositionally biased region" description="Low complexity" evidence="2">
    <location>
        <begin position="27"/>
        <end position="37"/>
    </location>
</feature>
<reference evidence="4" key="1">
    <citation type="submission" date="2020-05" db="UniProtKB">
        <authorList>
            <consortium name="EnsemblMetazoa"/>
        </authorList>
    </citation>
    <scope>IDENTIFICATION</scope>
    <source>
        <strain evidence="4">Aabys</strain>
    </source>
</reference>
<feature type="compositionally biased region" description="Basic and acidic residues" evidence="2">
    <location>
        <begin position="857"/>
        <end position="866"/>
    </location>
</feature>
<feature type="region of interest" description="Disordered" evidence="2">
    <location>
        <begin position="162"/>
        <end position="182"/>
    </location>
</feature>
<dbReference type="OrthoDB" id="10063916at2759"/>
<dbReference type="KEGG" id="mde:101888632"/>
<feature type="region of interest" description="Disordered" evidence="2">
    <location>
        <begin position="844"/>
        <end position="866"/>
    </location>
</feature>
<evidence type="ECO:0000259" key="3">
    <source>
        <dbReference type="PROSITE" id="PS50157"/>
    </source>
</evidence>
<feature type="region of interest" description="Disordered" evidence="2">
    <location>
        <begin position="749"/>
        <end position="768"/>
    </location>
</feature>
<dbReference type="GO" id="GO:0045944">
    <property type="term" value="P:positive regulation of transcription by RNA polymerase II"/>
    <property type="evidence" value="ECO:0007669"/>
    <property type="project" value="TreeGrafter"/>
</dbReference>
<dbReference type="AlphaFoldDB" id="A0A1I8M9A4"/>
<dbReference type="InterPro" id="IPR013087">
    <property type="entry name" value="Znf_C2H2_type"/>
</dbReference>
<sequence length="866" mass="95457">MSTQLEFIMQLYMMNLLQQQQQMQQNQQQQQQQQSQQFAPSPVKAKDSLESAAAAMTNLRTQKRKLSQNTNTSSSSRSCSPNSNLSIQQPQQQQHLTPSFPISTATPQISLLQQQQQLLLQQQQQQTQAAMNPMLLNNLPALTQLMLLQQQQQQQITSSNLLLTPTTPNSSSHTSSCTPSSSSPMAANYLANSFGVYAGASVSSAAGFSTSAATPPPPSHPHQPSSASLFFPSSAFPAQNSSSSFIATSTSSPSHNFLQSSTVTSTPNAAVGSTSAALDVHNVDDTEEDNGEEMDVKFIKTEQLTNEVMHLTASAHSTSGLRPLELTSDSMEDSKQMPFTPEKSEYSLKPLADHDPSNVTPVTLKNAILTPPSSEQLSSKHTGSSAFEGSSSSAGMNKSSSTASNSSATSATNSTTNLTGSTCVSATGVDSFLTEENLKHLRKNSSYLECENPLCRQENLREHFHCYEEPCQGKILSKKDDIIRHLKWHKKRKESLLLGFARFSSSDDCAPEYGAGCAYNWKQTHYHCIYEDCPKVYVSTSDVQMHANFHRKNSEIVQEGFRRFRAHENCKIEECPFYGKKTSHYHCCREGCNHTFKNKADMEKHKVYHMKDHQLTQDGFKKILKTEKCPFDDCKYSCVSNHIHCVRENCNYILHSSTQMISHKRKHDRAEGEQNYQQFKGQRDSSEEESPNSVGAMPPAAVTANKNLSTNTSTPLSSLSAEHFLARKRGRPPKKIQLPAEASEAKRLKLESPADSNSNSSISNANLPAVGTANPLAPTMPLMNPFMANFNPANVDPNAPNFQLTHLMALFQLQNPLFYQNLYPRGLTAANMANLLGSSTLPAAAAPNTPTTNVKQEFNEKPEFKE</sequence>
<evidence type="ECO:0000313" key="5">
    <source>
        <dbReference type="Proteomes" id="UP001652621"/>
    </source>
</evidence>
<dbReference type="PANTHER" id="PTHR12451">
    <property type="entry name" value="TRANSCRIPTION FACTOR CASTOR PROTEIN MING -RELATED"/>
    <property type="match status" value="1"/>
</dbReference>
<dbReference type="GO" id="GO:0000977">
    <property type="term" value="F:RNA polymerase II transcription regulatory region sequence-specific DNA binding"/>
    <property type="evidence" value="ECO:0007669"/>
    <property type="project" value="TreeGrafter"/>
</dbReference>
<evidence type="ECO:0000256" key="2">
    <source>
        <dbReference type="SAM" id="MobiDB-lite"/>
    </source>
</evidence>
<evidence type="ECO:0000313" key="6">
    <source>
        <dbReference type="RefSeq" id="XP_011290507.1"/>
    </source>
</evidence>
<keyword evidence="1" id="KW-0863">Zinc-finger</keyword>
<protein>
    <submittedName>
        <fullName evidence="6">Transcription factor castor isoform X1</fullName>
    </submittedName>
</protein>
<accession>A0A1I8M9A4</accession>
<feature type="compositionally biased region" description="Low complexity" evidence="2">
    <location>
        <begin position="67"/>
        <end position="94"/>
    </location>
</feature>
<gene>
    <name evidence="4" type="primary">101888632</name>
    <name evidence="6" type="synonym">LOC101888632</name>
</gene>
<dbReference type="EnsemblMetazoa" id="MDOA002554-RB">
    <property type="protein sequence ID" value="MDOA002554-PB"/>
    <property type="gene ID" value="MDOA002554"/>
</dbReference>
<dbReference type="GO" id="GO:0008270">
    <property type="term" value="F:zinc ion binding"/>
    <property type="evidence" value="ECO:0007669"/>
    <property type="project" value="UniProtKB-KW"/>
</dbReference>
<dbReference type="PROSITE" id="PS00028">
    <property type="entry name" value="ZINC_FINGER_C2H2_1"/>
    <property type="match status" value="3"/>
</dbReference>
<feature type="region of interest" description="Disordered" evidence="2">
    <location>
        <begin position="663"/>
        <end position="742"/>
    </location>
</feature>
<dbReference type="RefSeq" id="XP_011290507.1">
    <property type="nucleotide sequence ID" value="XM_011292205.2"/>
</dbReference>
<feature type="domain" description="C2H2-type" evidence="3">
    <location>
        <begin position="585"/>
        <end position="614"/>
    </location>
</feature>
<feature type="compositionally biased region" description="Polar residues" evidence="2">
    <location>
        <begin position="371"/>
        <end position="382"/>
    </location>
</feature>
<dbReference type="GO" id="GO:0005634">
    <property type="term" value="C:nucleus"/>
    <property type="evidence" value="ECO:0007669"/>
    <property type="project" value="TreeGrafter"/>
</dbReference>
<dbReference type="GO" id="GO:0045664">
    <property type="term" value="P:regulation of neuron differentiation"/>
    <property type="evidence" value="ECO:0007669"/>
    <property type="project" value="TreeGrafter"/>
</dbReference>
<feature type="compositionally biased region" description="Low complexity" evidence="2">
    <location>
        <begin position="844"/>
        <end position="853"/>
    </location>
</feature>
<dbReference type="VEuPathDB" id="VectorBase:MDOA002554"/>
<dbReference type="InterPro" id="IPR040373">
    <property type="entry name" value="CASZ1"/>
</dbReference>
<keyword evidence="1" id="KW-0862">Zinc</keyword>
<dbReference type="PANTHER" id="PTHR12451:SF0">
    <property type="entry name" value="ZINC FINGER PROTEIN CASTOR HOMOLOG 1"/>
    <property type="match status" value="1"/>
</dbReference>
<dbReference type="VEuPathDB" id="VectorBase:MDOMA2_017929"/>
<keyword evidence="1" id="KW-0479">Metal-binding</keyword>
<evidence type="ECO:0000313" key="4">
    <source>
        <dbReference type="EnsemblMetazoa" id="MDOA002554-PB"/>
    </source>
</evidence>
<feature type="region of interest" description="Disordered" evidence="2">
    <location>
        <begin position="27"/>
        <end position="49"/>
    </location>
</feature>